<dbReference type="Proteomes" id="UP001595916">
    <property type="component" value="Unassembled WGS sequence"/>
</dbReference>
<organism evidence="2 3">
    <name type="scientific">Filifactor villosus</name>
    <dbReference type="NCBI Taxonomy" id="29374"/>
    <lineage>
        <taxon>Bacteria</taxon>
        <taxon>Bacillati</taxon>
        <taxon>Bacillota</taxon>
        <taxon>Clostridia</taxon>
        <taxon>Peptostreptococcales</taxon>
        <taxon>Filifactoraceae</taxon>
        <taxon>Filifactor</taxon>
    </lineage>
</organism>
<dbReference type="InterPro" id="IPR001509">
    <property type="entry name" value="Epimerase_deHydtase"/>
</dbReference>
<evidence type="ECO:0000259" key="1">
    <source>
        <dbReference type="Pfam" id="PF01370"/>
    </source>
</evidence>
<dbReference type="InterPro" id="IPR036291">
    <property type="entry name" value="NAD(P)-bd_dom_sf"/>
</dbReference>
<proteinExistence type="predicted"/>
<dbReference type="EMBL" id="JBHSHL010000052">
    <property type="protein sequence ID" value="MFC4805580.1"/>
    <property type="molecule type" value="Genomic_DNA"/>
</dbReference>
<dbReference type="PANTHER" id="PTHR43245">
    <property type="entry name" value="BIFUNCTIONAL POLYMYXIN RESISTANCE PROTEIN ARNA"/>
    <property type="match status" value="1"/>
</dbReference>
<feature type="domain" description="NAD-dependent epimerase/dehydratase" evidence="1">
    <location>
        <begin position="4"/>
        <end position="207"/>
    </location>
</feature>
<keyword evidence="3" id="KW-1185">Reference proteome</keyword>
<dbReference type="InterPro" id="IPR050177">
    <property type="entry name" value="Lipid_A_modif_metabolic_enz"/>
</dbReference>
<dbReference type="RefSeq" id="WP_379789172.1">
    <property type="nucleotide sequence ID" value="NZ_JBHSHL010000052.1"/>
</dbReference>
<sequence>MKRILITGGTVFVSKYTAQYYLNKGYEVFVLNRNTRSQLPGARLIHADRSHLGNALKGLHFDVVFDINSYNKDDIHLLLDALESYGDYIFISSSAVYPDTAPQPFSENSPVGPNSFWKSYGTNKIEAEQALTKRNPKAYILRPPYLYGPMNNVYREAFVFDCALKGRTFYLPSNGEMKLQFFYIDDLCLFMDVLLEQRPSQRIFNVGNRTPVSVADWVKLCYQTAQRPLHTICVSETVDCRNYFSFHPYEYFLNVSAQKELFNYETPMKKGLEASFDRYLKFPEEVTTKPFMEFIDFYLK</sequence>
<evidence type="ECO:0000313" key="2">
    <source>
        <dbReference type="EMBL" id="MFC4805580.1"/>
    </source>
</evidence>
<dbReference type="Gene3D" id="3.40.50.720">
    <property type="entry name" value="NAD(P)-binding Rossmann-like Domain"/>
    <property type="match status" value="1"/>
</dbReference>
<dbReference type="SUPFAM" id="SSF51735">
    <property type="entry name" value="NAD(P)-binding Rossmann-fold domains"/>
    <property type="match status" value="1"/>
</dbReference>
<evidence type="ECO:0000313" key="3">
    <source>
        <dbReference type="Proteomes" id="UP001595916"/>
    </source>
</evidence>
<comment type="caution">
    <text evidence="2">The sequence shown here is derived from an EMBL/GenBank/DDBJ whole genome shotgun (WGS) entry which is preliminary data.</text>
</comment>
<protein>
    <submittedName>
        <fullName evidence="2">NAD-dependent epimerase/dehydratase family protein</fullName>
    </submittedName>
</protein>
<reference evidence="3" key="1">
    <citation type="journal article" date="2019" name="Int. J. Syst. Evol. Microbiol.">
        <title>The Global Catalogue of Microorganisms (GCM) 10K type strain sequencing project: providing services to taxonomists for standard genome sequencing and annotation.</title>
        <authorList>
            <consortium name="The Broad Institute Genomics Platform"/>
            <consortium name="The Broad Institute Genome Sequencing Center for Infectious Disease"/>
            <person name="Wu L."/>
            <person name="Ma J."/>
        </authorList>
    </citation>
    <scope>NUCLEOTIDE SEQUENCE [LARGE SCALE GENOMIC DNA]</scope>
    <source>
        <strain evidence="3">CCUG 46385</strain>
    </source>
</reference>
<gene>
    <name evidence="2" type="ORF">ACFO4R_10910</name>
</gene>
<accession>A0ABV9QMH1</accession>
<name>A0ABV9QMH1_9FIRM</name>
<dbReference type="Pfam" id="PF01370">
    <property type="entry name" value="Epimerase"/>
    <property type="match status" value="1"/>
</dbReference>